<reference evidence="1 2" key="1">
    <citation type="journal article" date="2018" name="Front. Plant Sci.">
        <title>Red Clover (Trifolium pratense) and Zigzag Clover (T. medium) - A Picture of Genomic Similarities and Differences.</title>
        <authorList>
            <person name="Dluhosova J."/>
            <person name="Istvanek J."/>
            <person name="Nedelnik J."/>
            <person name="Repkova J."/>
        </authorList>
    </citation>
    <scope>NUCLEOTIDE SEQUENCE [LARGE SCALE GENOMIC DNA]</scope>
    <source>
        <strain evidence="2">cv. 10/8</strain>
        <tissue evidence="1">Leaf</tissue>
    </source>
</reference>
<dbReference type="AlphaFoldDB" id="A0A392T093"/>
<dbReference type="Proteomes" id="UP000265520">
    <property type="component" value="Unassembled WGS sequence"/>
</dbReference>
<keyword evidence="2" id="KW-1185">Reference proteome</keyword>
<feature type="non-terminal residue" evidence="1">
    <location>
        <position position="36"/>
    </location>
</feature>
<proteinExistence type="predicted"/>
<accession>A0A392T093</accession>
<name>A0A392T093_9FABA</name>
<sequence>MKLGLSLARCAGLSRELRKEEKNWNLVLVLARCAEG</sequence>
<evidence type="ECO:0000313" key="2">
    <source>
        <dbReference type="Proteomes" id="UP000265520"/>
    </source>
</evidence>
<comment type="caution">
    <text evidence="1">The sequence shown here is derived from an EMBL/GenBank/DDBJ whole genome shotgun (WGS) entry which is preliminary data.</text>
</comment>
<dbReference type="EMBL" id="LXQA010481192">
    <property type="protein sequence ID" value="MCI54553.1"/>
    <property type="molecule type" value="Genomic_DNA"/>
</dbReference>
<organism evidence="1 2">
    <name type="scientific">Trifolium medium</name>
    <dbReference type="NCBI Taxonomy" id="97028"/>
    <lineage>
        <taxon>Eukaryota</taxon>
        <taxon>Viridiplantae</taxon>
        <taxon>Streptophyta</taxon>
        <taxon>Embryophyta</taxon>
        <taxon>Tracheophyta</taxon>
        <taxon>Spermatophyta</taxon>
        <taxon>Magnoliopsida</taxon>
        <taxon>eudicotyledons</taxon>
        <taxon>Gunneridae</taxon>
        <taxon>Pentapetalae</taxon>
        <taxon>rosids</taxon>
        <taxon>fabids</taxon>
        <taxon>Fabales</taxon>
        <taxon>Fabaceae</taxon>
        <taxon>Papilionoideae</taxon>
        <taxon>50 kb inversion clade</taxon>
        <taxon>NPAAA clade</taxon>
        <taxon>Hologalegina</taxon>
        <taxon>IRL clade</taxon>
        <taxon>Trifolieae</taxon>
        <taxon>Trifolium</taxon>
    </lineage>
</organism>
<protein>
    <submittedName>
        <fullName evidence="1">Uncharacterized protein</fullName>
    </submittedName>
</protein>
<evidence type="ECO:0000313" key="1">
    <source>
        <dbReference type="EMBL" id="MCI54553.1"/>
    </source>
</evidence>